<keyword evidence="5" id="KW-0378">Hydrolase</keyword>
<evidence type="ECO:0000256" key="3">
    <source>
        <dbReference type="ARBA" id="ARBA00022651"/>
    </source>
</evidence>
<keyword evidence="3" id="KW-0858">Xylan degradation</keyword>
<evidence type="ECO:0000256" key="1">
    <source>
        <dbReference type="ARBA" id="ARBA00004613"/>
    </source>
</evidence>
<accession>A0A418SM29</accession>
<evidence type="ECO:0000256" key="6">
    <source>
        <dbReference type="ARBA" id="ARBA00023277"/>
    </source>
</evidence>
<proteinExistence type="predicted"/>
<dbReference type="Pfam" id="PF00326">
    <property type="entry name" value="Peptidase_S9"/>
    <property type="match status" value="1"/>
</dbReference>
<dbReference type="GO" id="GO:0008236">
    <property type="term" value="F:serine-type peptidase activity"/>
    <property type="evidence" value="ECO:0007669"/>
    <property type="project" value="InterPro"/>
</dbReference>
<protein>
    <submittedName>
        <fullName evidence="10">Polyhydroxybutyrate depolymerase</fullName>
    </submittedName>
</protein>
<dbReference type="OrthoDB" id="9805640at2"/>
<keyword evidence="6" id="KW-0119">Carbohydrate metabolism</keyword>
<reference evidence="11" key="1">
    <citation type="submission" date="2018-09" db="EMBL/GenBank/DDBJ databases">
        <title>Acidovorax cavernicola nov. sp. isolated from Gruta de las Maravillas (Aracena, Spain).</title>
        <authorList>
            <person name="Jurado V."/>
            <person name="Gutierrez-Patricio S."/>
            <person name="Gonzalez-Pimentel J.L."/>
            <person name="Miller A.Z."/>
            <person name="Laiz L."/>
            <person name="Saiz-Jimenez C."/>
        </authorList>
    </citation>
    <scope>NUCLEOTIDE SEQUENCE [LARGE SCALE GENOMIC DNA]</scope>
    <source>
        <strain evidence="11">1011MAR3C25</strain>
    </source>
</reference>
<evidence type="ECO:0000313" key="11">
    <source>
        <dbReference type="Proteomes" id="UP000284202"/>
    </source>
</evidence>
<gene>
    <name evidence="10" type="ORF">D3P04_22380</name>
</gene>
<evidence type="ECO:0000256" key="5">
    <source>
        <dbReference type="ARBA" id="ARBA00022801"/>
    </source>
</evidence>
<dbReference type="Gene3D" id="3.40.50.1820">
    <property type="entry name" value="alpha/beta hydrolase"/>
    <property type="match status" value="1"/>
</dbReference>
<evidence type="ECO:0000313" key="10">
    <source>
        <dbReference type="EMBL" id="RJE81947.1"/>
    </source>
</evidence>
<dbReference type="GO" id="GO:0005576">
    <property type="term" value="C:extracellular region"/>
    <property type="evidence" value="ECO:0007669"/>
    <property type="project" value="UniProtKB-SubCell"/>
</dbReference>
<dbReference type="GO" id="GO:0045493">
    <property type="term" value="P:xylan catabolic process"/>
    <property type="evidence" value="ECO:0007669"/>
    <property type="project" value="UniProtKB-KW"/>
</dbReference>
<dbReference type="InterPro" id="IPR029058">
    <property type="entry name" value="AB_hydrolase_fold"/>
</dbReference>
<keyword evidence="4 8" id="KW-0732">Signal</keyword>
<dbReference type="SUPFAM" id="SSF53474">
    <property type="entry name" value="alpha/beta-Hydrolases"/>
    <property type="match status" value="1"/>
</dbReference>
<comment type="subcellular location">
    <subcellularLocation>
        <location evidence="1">Secreted</location>
    </subcellularLocation>
</comment>
<keyword evidence="2" id="KW-0964">Secreted</keyword>
<keyword evidence="7" id="KW-0624">Polysaccharide degradation</keyword>
<dbReference type="InterPro" id="IPR043595">
    <property type="entry name" value="FaeB/C/D"/>
</dbReference>
<evidence type="ECO:0000256" key="4">
    <source>
        <dbReference type="ARBA" id="ARBA00022729"/>
    </source>
</evidence>
<dbReference type="InterPro" id="IPR001375">
    <property type="entry name" value="Peptidase_S9_cat"/>
</dbReference>
<evidence type="ECO:0000256" key="2">
    <source>
        <dbReference type="ARBA" id="ARBA00022525"/>
    </source>
</evidence>
<dbReference type="Proteomes" id="UP000284202">
    <property type="component" value="Unassembled WGS sequence"/>
</dbReference>
<evidence type="ECO:0000259" key="9">
    <source>
        <dbReference type="Pfam" id="PF00326"/>
    </source>
</evidence>
<comment type="caution">
    <text evidence="10">The sequence shown here is derived from an EMBL/GenBank/DDBJ whole genome shotgun (WGS) entry which is preliminary data.</text>
</comment>
<dbReference type="PANTHER" id="PTHR38050">
    <property type="match status" value="1"/>
</dbReference>
<dbReference type="GO" id="GO:0006508">
    <property type="term" value="P:proteolysis"/>
    <property type="evidence" value="ECO:0007669"/>
    <property type="project" value="InterPro"/>
</dbReference>
<name>A0A418SM29_9RHOB</name>
<feature type="domain" description="Peptidase S9 prolyl oligopeptidase catalytic" evidence="9">
    <location>
        <begin position="87"/>
        <end position="176"/>
    </location>
</feature>
<dbReference type="AlphaFoldDB" id="A0A418SM29"/>
<evidence type="ECO:0000256" key="8">
    <source>
        <dbReference type="SAM" id="SignalP"/>
    </source>
</evidence>
<dbReference type="EMBL" id="QZCG01000023">
    <property type="protein sequence ID" value="RJE81947.1"/>
    <property type="molecule type" value="Genomic_DNA"/>
</dbReference>
<feature type="signal peptide" evidence="8">
    <location>
        <begin position="1"/>
        <end position="27"/>
    </location>
</feature>
<dbReference type="PANTHER" id="PTHR38050:SF2">
    <property type="entry name" value="FERULOYL ESTERASE C-RELATED"/>
    <property type="match status" value="1"/>
</dbReference>
<dbReference type="GO" id="GO:0030600">
    <property type="term" value="F:feruloyl esterase activity"/>
    <property type="evidence" value="ECO:0007669"/>
    <property type="project" value="InterPro"/>
</dbReference>
<keyword evidence="11" id="KW-1185">Reference proteome</keyword>
<sequence>MGGCMTICFRAMLLFMLAGLLPDAAHAECADSAEPCRLEGGREDGTYHLVLPDEESVPDGLPAVIFLHGWGSDGASVMQNRELVDALVGRGYAVIAPDGSPRPERNGRSWQFHPERRDGRDEAAFLRAVADDAAKRFGLDRERMLLGGFSIGGSMVSYVACESPESFSAYAPVAGSFWDPLPDSCKAPVRLYHTHGWSDGTVPLEGRAVGNGQMVQGDVFAAMRIWRATNGCGGENPSGFRQSGDFLIRNWDCDSAFPLTFALHPGGHIVPQGWAGLVLDWYEASAR</sequence>
<feature type="chain" id="PRO_5019298465" evidence="8">
    <location>
        <begin position="28"/>
        <end position="287"/>
    </location>
</feature>
<evidence type="ECO:0000256" key="7">
    <source>
        <dbReference type="ARBA" id="ARBA00023326"/>
    </source>
</evidence>
<organism evidence="10 11">
    <name type="scientific">Paracoccus onubensis</name>
    <dbReference type="NCBI Taxonomy" id="1675788"/>
    <lineage>
        <taxon>Bacteria</taxon>
        <taxon>Pseudomonadati</taxon>
        <taxon>Pseudomonadota</taxon>
        <taxon>Alphaproteobacteria</taxon>
        <taxon>Rhodobacterales</taxon>
        <taxon>Paracoccaceae</taxon>
        <taxon>Paracoccus</taxon>
    </lineage>
</organism>